<feature type="compositionally biased region" description="Polar residues" evidence="1">
    <location>
        <begin position="136"/>
        <end position="146"/>
    </location>
</feature>
<dbReference type="EMBL" id="JABFTP020000044">
    <property type="protein sequence ID" value="KAL3272302.1"/>
    <property type="molecule type" value="Genomic_DNA"/>
</dbReference>
<feature type="region of interest" description="Disordered" evidence="1">
    <location>
        <begin position="126"/>
        <end position="159"/>
    </location>
</feature>
<organism evidence="2 3">
    <name type="scientific">Cryptolaemus montrouzieri</name>
    <dbReference type="NCBI Taxonomy" id="559131"/>
    <lineage>
        <taxon>Eukaryota</taxon>
        <taxon>Metazoa</taxon>
        <taxon>Ecdysozoa</taxon>
        <taxon>Arthropoda</taxon>
        <taxon>Hexapoda</taxon>
        <taxon>Insecta</taxon>
        <taxon>Pterygota</taxon>
        <taxon>Neoptera</taxon>
        <taxon>Endopterygota</taxon>
        <taxon>Coleoptera</taxon>
        <taxon>Polyphaga</taxon>
        <taxon>Cucujiformia</taxon>
        <taxon>Coccinelloidea</taxon>
        <taxon>Coccinellidae</taxon>
        <taxon>Scymninae</taxon>
        <taxon>Scymnini</taxon>
        <taxon>Cryptolaemus</taxon>
    </lineage>
</organism>
<feature type="compositionally biased region" description="Basic and acidic residues" evidence="1">
    <location>
        <begin position="72"/>
        <end position="86"/>
    </location>
</feature>
<feature type="compositionally biased region" description="Acidic residues" evidence="1">
    <location>
        <begin position="87"/>
        <end position="98"/>
    </location>
</feature>
<accession>A0ABD2N1H6</accession>
<reference evidence="2 3" key="1">
    <citation type="journal article" date="2021" name="BMC Biol.">
        <title>Horizontally acquired antibacterial genes associated with adaptive radiation of ladybird beetles.</title>
        <authorList>
            <person name="Li H.S."/>
            <person name="Tang X.F."/>
            <person name="Huang Y.H."/>
            <person name="Xu Z.Y."/>
            <person name="Chen M.L."/>
            <person name="Du X.Y."/>
            <person name="Qiu B.Y."/>
            <person name="Chen P.T."/>
            <person name="Zhang W."/>
            <person name="Slipinski A."/>
            <person name="Escalona H.E."/>
            <person name="Waterhouse R.M."/>
            <person name="Zwick A."/>
            <person name="Pang H."/>
        </authorList>
    </citation>
    <scope>NUCLEOTIDE SEQUENCE [LARGE SCALE GENOMIC DNA]</scope>
    <source>
        <strain evidence="2">SYSU2018</strain>
    </source>
</reference>
<comment type="caution">
    <text evidence="2">The sequence shown here is derived from an EMBL/GenBank/DDBJ whole genome shotgun (WGS) entry which is preliminary data.</text>
</comment>
<dbReference type="AlphaFoldDB" id="A0ABD2N1H6"/>
<proteinExistence type="predicted"/>
<gene>
    <name evidence="2" type="ORF">HHI36_023946</name>
</gene>
<feature type="region of interest" description="Disordered" evidence="1">
    <location>
        <begin position="72"/>
        <end position="105"/>
    </location>
</feature>
<evidence type="ECO:0000313" key="3">
    <source>
        <dbReference type="Proteomes" id="UP001516400"/>
    </source>
</evidence>
<name>A0ABD2N1H6_9CUCU</name>
<dbReference type="Proteomes" id="UP001516400">
    <property type="component" value="Unassembled WGS sequence"/>
</dbReference>
<keyword evidence="3" id="KW-1185">Reference proteome</keyword>
<sequence>MTLLGAQYTFRYRKYHIAFTEEQDSLTDPLASCATLISRRSSNSTLFSDILPLQYFEKKISSCHQKELNFAKKNKKESEKDSKSEVIAEENLIDDSSDDGISIPTSQIKNQSIIESLTENTCEQELTKKGDHGQSQKKMITTTRNSHQQRRLLASDMIT</sequence>
<evidence type="ECO:0000256" key="1">
    <source>
        <dbReference type="SAM" id="MobiDB-lite"/>
    </source>
</evidence>
<evidence type="ECO:0000313" key="2">
    <source>
        <dbReference type="EMBL" id="KAL3272302.1"/>
    </source>
</evidence>
<protein>
    <submittedName>
        <fullName evidence="2">Uncharacterized protein</fullName>
    </submittedName>
</protein>